<evidence type="ECO:0000256" key="1">
    <source>
        <dbReference type="SAM" id="Phobius"/>
    </source>
</evidence>
<dbReference type="GO" id="GO:0016491">
    <property type="term" value="F:oxidoreductase activity"/>
    <property type="evidence" value="ECO:0007669"/>
    <property type="project" value="TreeGrafter"/>
</dbReference>
<keyword evidence="3" id="KW-1185">Reference proteome</keyword>
<keyword evidence="1" id="KW-1133">Transmembrane helix</keyword>
<proteinExistence type="predicted"/>
<evidence type="ECO:0008006" key="4">
    <source>
        <dbReference type="Google" id="ProtNLM"/>
    </source>
</evidence>
<keyword evidence="1" id="KW-0472">Membrane</keyword>
<dbReference type="Gene3D" id="1.25.10.10">
    <property type="entry name" value="Leucine-rich Repeat Variant"/>
    <property type="match status" value="2"/>
</dbReference>
<dbReference type="AlphaFoldDB" id="A0A6I4U7N2"/>
<name>A0A6I4U7N2_9SPHN</name>
<keyword evidence="1" id="KW-0812">Transmembrane</keyword>
<dbReference type="OrthoDB" id="7566040at2"/>
<feature type="transmembrane region" description="Helical" evidence="1">
    <location>
        <begin position="6"/>
        <end position="25"/>
    </location>
</feature>
<dbReference type="InterPro" id="IPR011989">
    <property type="entry name" value="ARM-like"/>
</dbReference>
<dbReference type="InterPro" id="IPR004155">
    <property type="entry name" value="PBS_lyase_HEAT"/>
</dbReference>
<organism evidence="2 3">
    <name type="scientific">Alteriqipengyuania halimionae</name>
    <dbReference type="NCBI Taxonomy" id="1926630"/>
    <lineage>
        <taxon>Bacteria</taxon>
        <taxon>Pseudomonadati</taxon>
        <taxon>Pseudomonadota</taxon>
        <taxon>Alphaproteobacteria</taxon>
        <taxon>Sphingomonadales</taxon>
        <taxon>Erythrobacteraceae</taxon>
        <taxon>Alteriqipengyuania</taxon>
    </lineage>
</organism>
<protein>
    <recommendedName>
        <fullName evidence="4">HEAT repeat domain-containing protein</fullName>
    </recommendedName>
</protein>
<evidence type="ECO:0000313" key="2">
    <source>
        <dbReference type="EMBL" id="MXP10391.1"/>
    </source>
</evidence>
<comment type="caution">
    <text evidence="2">The sequence shown here is derived from an EMBL/GenBank/DDBJ whole genome shotgun (WGS) entry which is preliminary data.</text>
</comment>
<evidence type="ECO:0000313" key="3">
    <source>
        <dbReference type="Proteomes" id="UP000429229"/>
    </source>
</evidence>
<dbReference type="RefSeq" id="WP_160617002.1">
    <property type="nucleotide sequence ID" value="NZ_WTYR01000001.1"/>
</dbReference>
<accession>A0A6I4U7N2</accession>
<sequence>MVQAIIFFSTAIALGMCLYMAWLLFGRWRTERMASRLKTVQREITRHYLARATEVNTEASVDVAPRAWSPALRLQSVSHLLHLLRGGDKERLLDIAEADGLFQTALTRVKSRNTATRRSAIRVLEQFGSHQCVASLTGVMANDPVPEIRVEAAGALASLGRLPSVRDTISLLELRSLKPLPLHKAILRSIAPRDAAQFAHLLATDLPVDLRVVLLDALGWSGKLEMVDKLVEASRDEDLAVREAALLAVGRLGHAGRGEWVIERLGDREPRVRASAAQVCGALGLVRAIDRLRELESDTSSWVRMHVEEALRKLTPITSRTEAS</sequence>
<dbReference type="PANTHER" id="PTHR12697:SF5">
    <property type="entry name" value="DEOXYHYPUSINE HYDROXYLASE"/>
    <property type="match status" value="1"/>
</dbReference>
<dbReference type="SUPFAM" id="SSF48371">
    <property type="entry name" value="ARM repeat"/>
    <property type="match status" value="1"/>
</dbReference>
<dbReference type="InterPro" id="IPR016024">
    <property type="entry name" value="ARM-type_fold"/>
</dbReference>
<dbReference type="SMART" id="SM00567">
    <property type="entry name" value="EZ_HEAT"/>
    <property type="match status" value="5"/>
</dbReference>
<reference evidence="2 3" key="1">
    <citation type="submission" date="2019-12" db="EMBL/GenBank/DDBJ databases">
        <title>Genomic-based taxomic classification of the family Erythrobacteraceae.</title>
        <authorList>
            <person name="Xu L."/>
        </authorList>
    </citation>
    <scope>NUCLEOTIDE SEQUENCE [LARGE SCALE GENOMIC DNA]</scope>
    <source>
        <strain evidence="2 3">LMG 29519</strain>
    </source>
</reference>
<dbReference type="Proteomes" id="UP000429229">
    <property type="component" value="Unassembled WGS sequence"/>
</dbReference>
<dbReference type="Pfam" id="PF13646">
    <property type="entry name" value="HEAT_2"/>
    <property type="match status" value="2"/>
</dbReference>
<dbReference type="PANTHER" id="PTHR12697">
    <property type="entry name" value="PBS LYASE HEAT-LIKE PROTEIN"/>
    <property type="match status" value="1"/>
</dbReference>
<dbReference type="EMBL" id="WTYR01000001">
    <property type="protein sequence ID" value="MXP10391.1"/>
    <property type="molecule type" value="Genomic_DNA"/>
</dbReference>
<gene>
    <name evidence="2" type="ORF">GRI68_09405</name>
</gene>